<dbReference type="CDD" id="cd00118">
    <property type="entry name" value="LysM"/>
    <property type="match status" value="1"/>
</dbReference>
<reference evidence="3 4" key="1">
    <citation type="journal article" date="2024" name="IMA Fungus">
        <title>Apiospora arundinis, a panoply of carbohydrate-active enzymes and secondary metabolites.</title>
        <authorList>
            <person name="Sorensen T."/>
            <person name="Petersen C."/>
            <person name="Muurmann A.T."/>
            <person name="Christiansen J.V."/>
            <person name="Brundto M.L."/>
            <person name="Overgaard C.K."/>
            <person name="Boysen A.T."/>
            <person name="Wollenberg R.D."/>
            <person name="Larsen T.O."/>
            <person name="Sorensen J.L."/>
            <person name="Nielsen K.L."/>
            <person name="Sondergaard T.E."/>
        </authorList>
    </citation>
    <scope>NUCLEOTIDE SEQUENCE [LARGE SCALE GENOMIC DNA]</scope>
    <source>
        <strain evidence="3 4">AAU 773</strain>
    </source>
</reference>
<gene>
    <name evidence="3" type="ORF">PGQ11_001581</name>
</gene>
<dbReference type="Gene3D" id="3.10.350.10">
    <property type="entry name" value="LysM domain"/>
    <property type="match status" value="1"/>
</dbReference>
<dbReference type="InterPro" id="IPR036779">
    <property type="entry name" value="LysM_dom_sf"/>
</dbReference>
<protein>
    <submittedName>
        <fullName evidence="3">LysM domain-containing protein</fullName>
    </submittedName>
</protein>
<evidence type="ECO:0000313" key="4">
    <source>
        <dbReference type="Proteomes" id="UP001390339"/>
    </source>
</evidence>
<dbReference type="SUPFAM" id="SSF54106">
    <property type="entry name" value="LysM domain"/>
    <property type="match status" value="1"/>
</dbReference>
<sequence>MARIILQVGIAALLAGTQVESAAIVRPRACSYWCVGVARDNCDTIAENWWLTVDQFKSYNPGVDCDRIIPGQMYCVMWAGTPPPPDDHSAS</sequence>
<accession>A0ABR2JNM5</accession>
<dbReference type="Proteomes" id="UP001390339">
    <property type="component" value="Unassembled WGS sequence"/>
</dbReference>
<organism evidence="3 4">
    <name type="scientific">Apiospora arundinis</name>
    <dbReference type="NCBI Taxonomy" id="335852"/>
    <lineage>
        <taxon>Eukaryota</taxon>
        <taxon>Fungi</taxon>
        <taxon>Dikarya</taxon>
        <taxon>Ascomycota</taxon>
        <taxon>Pezizomycotina</taxon>
        <taxon>Sordariomycetes</taxon>
        <taxon>Xylariomycetidae</taxon>
        <taxon>Amphisphaeriales</taxon>
        <taxon>Apiosporaceae</taxon>
        <taxon>Apiospora</taxon>
    </lineage>
</organism>
<feature type="domain" description="LysM" evidence="2">
    <location>
        <begin position="32"/>
        <end position="76"/>
    </location>
</feature>
<name>A0ABR2JNM5_9PEZI</name>
<keyword evidence="1" id="KW-0732">Signal</keyword>
<dbReference type="InterPro" id="IPR018392">
    <property type="entry name" value="LysM"/>
</dbReference>
<dbReference type="PROSITE" id="PS51782">
    <property type="entry name" value="LYSM"/>
    <property type="match status" value="1"/>
</dbReference>
<dbReference type="EMBL" id="JAPCWZ010000001">
    <property type="protein sequence ID" value="KAK8880287.1"/>
    <property type="molecule type" value="Genomic_DNA"/>
</dbReference>
<keyword evidence="4" id="KW-1185">Reference proteome</keyword>
<feature type="signal peptide" evidence="1">
    <location>
        <begin position="1"/>
        <end position="21"/>
    </location>
</feature>
<evidence type="ECO:0000259" key="2">
    <source>
        <dbReference type="PROSITE" id="PS51782"/>
    </source>
</evidence>
<dbReference type="Pfam" id="PF01476">
    <property type="entry name" value="LysM"/>
    <property type="match status" value="1"/>
</dbReference>
<comment type="caution">
    <text evidence="3">The sequence shown here is derived from an EMBL/GenBank/DDBJ whole genome shotgun (WGS) entry which is preliminary data.</text>
</comment>
<feature type="chain" id="PRO_5046894225" evidence="1">
    <location>
        <begin position="22"/>
        <end position="91"/>
    </location>
</feature>
<proteinExistence type="predicted"/>
<evidence type="ECO:0000313" key="3">
    <source>
        <dbReference type="EMBL" id="KAK8880287.1"/>
    </source>
</evidence>
<evidence type="ECO:0000256" key="1">
    <source>
        <dbReference type="SAM" id="SignalP"/>
    </source>
</evidence>